<keyword evidence="4" id="KW-0963">Cytoplasm</keyword>
<evidence type="ECO:0000256" key="4">
    <source>
        <dbReference type="RuleBase" id="RU369035"/>
    </source>
</evidence>
<dbReference type="GO" id="GO:0180010">
    <property type="term" value="P:co-transcriptional mRNA 3'-end processing, cleavage and polyadenylation pathway"/>
    <property type="evidence" value="ECO:0007669"/>
    <property type="project" value="UniProtKB-UniRule"/>
</dbReference>
<feature type="domain" description="Suppressor of forked" evidence="6">
    <location>
        <begin position="28"/>
        <end position="655"/>
    </location>
</feature>
<feature type="region of interest" description="Disordered" evidence="5">
    <location>
        <begin position="837"/>
        <end position="922"/>
    </location>
</feature>
<sequence length="922" mass="103452">MADASADDRPNNGSLSPPAETPALVPVDKVTQLEKRVQEDPRGALDAWLALMAEHRCSGNIAQARQTYERFLAISPQAAEIWVQWLEMELEADNFNEAERIFGTSLISTPNLALWTKYLDYVRRRNDLNDGNARQVVYQAYDFALNNIGLDKDSGKIWADYIQFLKSGPGTLGGSQWEDLKKMDQIRSAYQKAICVPIANVNNLWKEYDQFEMSLNKPNGRKNLAERSPSYMTAKSAYIALENTTRGLQRTTLPILPPAAGFDGYQEYMEQVEIWKRWIAWEKSDPLYLKEDEKLPGLYQKRILYVYQQALMALRFWPEMWLDAAEWCFENNIIDDKTKASESKSDVSTGLEFLIRGIEANPESVLLALRYGDYIESTYQTEDNDKAKIALGQAVRAPYNKVLDTLYDIINKLKDRETAHVAQIQEAAKKAAARDSSSSGSDDEDDEEEGEESNKPVMDANTEKQIQAVQQAYAVQTKMLSRTISFVWIALIRAMRRIQGKGKANTEMGGMRQVFQDARQRGRLTSDVYAAVAHMEWTIYKEPAGGKIFDRGAKLFPEDEDFALEHIKYLHSLNDFTNARVLFERVVSRLTSKPENVHKAKQLYVYFHKYESQFGELAQISKLEKRMAELFPEDPKLSHFSARFSTEKFDPITARVIVSPTAQLRPPKLLGPPPGLMPSIEQHQHHQPQQPISVRNTPTPAPQFQPPNITNSPKRPLPLDDDESNPPRKIQRNDYNTEFVRGASPLKGAAGRRLDQQRRMQGSAGGASYSNTPAPIARDITFLLGQIPRAEAYDYHRLNPNKVVGLLQSTHVPEFSVWKANNPQYAHHRNVSTDFGGYGGGYGNRESPAPRAGSPYGQQRLVMGQGYRQSSLRPGSAGSGTGGGYEPPPAVVGQYQVPPPGGYGGLPMPPPPPGYGGYGGGY</sequence>
<dbReference type="InterPro" id="IPR011990">
    <property type="entry name" value="TPR-like_helical_dom_sf"/>
</dbReference>
<organism evidence="7 8">
    <name type="scientific">Cercophora samala</name>
    <dbReference type="NCBI Taxonomy" id="330535"/>
    <lineage>
        <taxon>Eukaryota</taxon>
        <taxon>Fungi</taxon>
        <taxon>Dikarya</taxon>
        <taxon>Ascomycota</taxon>
        <taxon>Pezizomycotina</taxon>
        <taxon>Sordariomycetes</taxon>
        <taxon>Sordariomycetidae</taxon>
        <taxon>Sordariales</taxon>
        <taxon>Lasiosphaeriaceae</taxon>
        <taxon>Cercophora</taxon>
    </lineage>
</organism>
<evidence type="ECO:0000256" key="2">
    <source>
        <dbReference type="ARBA" id="ARBA00022737"/>
    </source>
</evidence>
<feature type="compositionally biased region" description="Pro residues" evidence="5">
    <location>
        <begin position="897"/>
        <end position="914"/>
    </location>
</feature>
<feature type="compositionally biased region" description="Acidic residues" evidence="5">
    <location>
        <begin position="441"/>
        <end position="451"/>
    </location>
</feature>
<feature type="compositionally biased region" description="Basic and acidic residues" evidence="5">
    <location>
        <begin position="1"/>
        <end position="10"/>
    </location>
</feature>
<evidence type="ECO:0000313" key="7">
    <source>
        <dbReference type="EMBL" id="KAK0673654.1"/>
    </source>
</evidence>
<evidence type="ECO:0000259" key="6">
    <source>
        <dbReference type="Pfam" id="PF05843"/>
    </source>
</evidence>
<dbReference type="InterPro" id="IPR045243">
    <property type="entry name" value="Rna14-like"/>
</dbReference>
<accession>A0AA40DGM1</accession>
<keyword evidence="4" id="KW-0507">mRNA processing</keyword>
<name>A0AA40DGM1_9PEZI</name>
<dbReference type="SMART" id="SM00386">
    <property type="entry name" value="HAT"/>
    <property type="match status" value="7"/>
</dbReference>
<dbReference type="GO" id="GO:0005737">
    <property type="term" value="C:cytoplasm"/>
    <property type="evidence" value="ECO:0007669"/>
    <property type="project" value="UniProtKB-SubCell"/>
</dbReference>
<feature type="region of interest" description="Disordered" evidence="5">
    <location>
        <begin position="424"/>
        <end position="460"/>
    </location>
</feature>
<evidence type="ECO:0000313" key="8">
    <source>
        <dbReference type="Proteomes" id="UP001174997"/>
    </source>
</evidence>
<comment type="subcellular location">
    <subcellularLocation>
        <location evidence="4">Nucleus</location>
    </subcellularLocation>
    <subcellularLocation>
        <location evidence="4">Cytoplasm</location>
    </subcellularLocation>
    <text evidence="4">Nucleus and/or cytoplasm.</text>
</comment>
<gene>
    <name evidence="7" type="ORF">QBC41DRAFT_116071</name>
</gene>
<dbReference type="PANTHER" id="PTHR19980">
    <property type="entry name" value="RNA CLEAVAGE STIMULATION FACTOR"/>
    <property type="match status" value="1"/>
</dbReference>
<keyword evidence="2" id="KW-0677">Repeat</keyword>
<dbReference type="EMBL" id="JAULSY010000005">
    <property type="protein sequence ID" value="KAK0673654.1"/>
    <property type="molecule type" value="Genomic_DNA"/>
</dbReference>
<keyword evidence="8" id="KW-1185">Reference proteome</keyword>
<keyword evidence="3 4" id="KW-0539">Nucleus</keyword>
<dbReference type="Proteomes" id="UP001174997">
    <property type="component" value="Unassembled WGS sequence"/>
</dbReference>
<dbReference type="AlphaFoldDB" id="A0AA40DGM1"/>
<evidence type="ECO:0000256" key="1">
    <source>
        <dbReference type="ARBA" id="ARBA00002863"/>
    </source>
</evidence>
<comment type="caution">
    <text evidence="7">The sequence shown here is derived from an EMBL/GenBank/DDBJ whole genome shotgun (WGS) entry which is preliminary data.</text>
</comment>
<comment type="function">
    <text evidence="1 4">Component of the cleavage factor IA (CFIA) complex, which is involved in the endonucleolytic cleavage during polyadenylation-dependent pre-mRNA 3'-end formation.</text>
</comment>
<evidence type="ECO:0000256" key="5">
    <source>
        <dbReference type="SAM" id="MobiDB-lite"/>
    </source>
</evidence>
<dbReference type="InterPro" id="IPR008847">
    <property type="entry name" value="Suf"/>
</dbReference>
<reference evidence="7" key="1">
    <citation type="submission" date="2023-06" db="EMBL/GenBank/DDBJ databases">
        <title>Genome-scale phylogeny and comparative genomics of the fungal order Sordariales.</title>
        <authorList>
            <consortium name="Lawrence Berkeley National Laboratory"/>
            <person name="Hensen N."/>
            <person name="Bonometti L."/>
            <person name="Westerberg I."/>
            <person name="Brannstrom I.O."/>
            <person name="Guillou S."/>
            <person name="Cros-Aarteil S."/>
            <person name="Calhoun S."/>
            <person name="Haridas S."/>
            <person name="Kuo A."/>
            <person name="Mondo S."/>
            <person name="Pangilinan J."/>
            <person name="Riley R."/>
            <person name="Labutti K."/>
            <person name="Andreopoulos B."/>
            <person name="Lipzen A."/>
            <person name="Chen C."/>
            <person name="Yanf M."/>
            <person name="Daum C."/>
            <person name="Ng V."/>
            <person name="Clum A."/>
            <person name="Steindorff A."/>
            <person name="Ohm R."/>
            <person name="Martin F."/>
            <person name="Silar P."/>
            <person name="Natvig D."/>
            <person name="Lalanne C."/>
            <person name="Gautier V."/>
            <person name="Ament-Velasquez S.L."/>
            <person name="Kruys A."/>
            <person name="Hutchinson M.I."/>
            <person name="Powell A.J."/>
            <person name="Barry K."/>
            <person name="Miller A.N."/>
            <person name="Grigoriev I.V."/>
            <person name="Debuchy R."/>
            <person name="Gladieux P."/>
            <person name="Thoren M.H."/>
            <person name="Johannesson H."/>
        </authorList>
    </citation>
    <scope>NUCLEOTIDE SEQUENCE</scope>
    <source>
        <strain evidence="7">CBS 307.81</strain>
    </source>
</reference>
<dbReference type="PANTHER" id="PTHR19980:SF0">
    <property type="entry name" value="CLEAVAGE STIMULATION FACTOR SUBUNIT 3"/>
    <property type="match status" value="1"/>
</dbReference>
<feature type="region of interest" description="Disordered" evidence="5">
    <location>
        <begin position="663"/>
        <end position="771"/>
    </location>
</feature>
<dbReference type="GO" id="GO:0005634">
    <property type="term" value="C:nucleus"/>
    <property type="evidence" value="ECO:0007669"/>
    <property type="project" value="UniProtKB-SubCell"/>
</dbReference>
<dbReference type="InterPro" id="IPR003107">
    <property type="entry name" value="HAT"/>
</dbReference>
<protein>
    <recommendedName>
        <fullName evidence="4">mRNA 3'-end-processing protein RNA14</fullName>
    </recommendedName>
</protein>
<evidence type="ECO:0000256" key="3">
    <source>
        <dbReference type="ARBA" id="ARBA00023242"/>
    </source>
</evidence>
<dbReference type="GO" id="GO:0003729">
    <property type="term" value="F:mRNA binding"/>
    <property type="evidence" value="ECO:0007669"/>
    <property type="project" value="TreeGrafter"/>
</dbReference>
<dbReference type="Gene3D" id="1.25.40.1040">
    <property type="match status" value="2"/>
</dbReference>
<feature type="region of interest" description="Disordered" evidence="5">
    <location>
        <begin position="1"/>
        <end position="26"/>
    </location>
</feature>
<proteinExistence type="predicted"/>
<dbReference type="Pfam" id="PF05843">
    <property type="entry name" value="Suf"/>
    <property type="match status" value="1"/>
</dbReference>
<dbReference type="SUPFAM" id="SSF48452">
    <property type="entry name" value="TPR-like"/>
    <property type="match status" value="2"/>
</dbReference>